<dbReference type="CDD" id="cd07731">
    <property type="entry name" value="ComA-like_MBL-fold"/>
    <property type="match status" value="1"/>
</dbReference>
<name>A0A3E2W1T3_CLOIN</name>
<evidence type="ECO:0000259" key="2">
    <source>
        <dbReference type="PROSITE" id="PS50853"/>
    </source>
</evidence>
<dbReference type="InterPro" id="IPR036116">
    <property type="entry name" value="FN3_sf"/>
</dbReference>
<dbReference type="SUPFAM" id="SSF82057">
    <property type="entry name" value="Prokaryotic SH3-related domain"/>
    <property type="match status" value="1"/>
</dbReference>
<dbReference type="SUPFAM" id="SSF49265">
    <property type="entry name" value="Fibronectin type III"/>
    <property type="match status" value="1"/>
</dbReference>
<dbReference type="InterPro" id="IPR035681">
    <property type="entry name" value="ComA-like_MBL"/>
</dbReference>
<dbReference type="InterPro" id="IPR036866">
    <property type="entry name" value="RibonucZ/Hydroxyglut_hydro"/>
</dbReference>
<dbReference type="EMBL" id="QVEV01000004">
    <property type="protein sequence ID" value="RGC17575.1"/>
    <property type="molecule type" value="Genomic_DNA"/>
</dbReference>
<evidence type="ECO:0000313" key="3">
    <source>
        <dbReference type="EMBL" id="RGC17575.1"/>
    </source>
</evidence>
<dbReference type="Gene3D" id="2.60.40.10">
    <property type="entry name" value="Immunoglobulins"/>
    <property type="match status" value="1"/>
</dbReference>
<dbReference type="Pfam" id="PF00041">
    <property type="entry name" value="fn3"/>
    <property type="match status" value="1"/>
</dbReference>
<evidence type="ECO:0000313" key="4">
    <source>
        <dbReference type="Proteomes" id="UP000260025"/>
    </source>
</evidence>
<dbReference type="InterPro" id="IPR001279">
    <property type="entry name" value="Metallo-B-lactamas"/>
</dbReference>
<dbReference type="RefSeq" id="WP_117442154.1">
    <property type="nucleotide sequence ID" value="NZ_JAKNHC010000005.1"/>
</dbReference>
<dbReference type="PANTHER" id="PTHR30619:SF1">
    <property type="entry name" value="RECOMBINATION PROTEIN 2"/>
    <property type="match status" value="1"/>
</dbReference>
<dbReference type="SUPFAM" id="SSF56281">
    <property type="entry name" value="Metallo-hydrolase/oxidoreductase"/>
    <property type="match status" value="1"/>
</dbReference>
<dbReference type="Gene3D" id="2.30.30.170">
    <property type="match status" value="1"/>
</dbReference>
<sequence>MRKIGISFLVLFLALGMNIASPFQKNEVHAAENSGFEIHTISVGNADATLVKCGGQTMLIDAGYSTEAEEKGNSYGSPLSSYLMGNNKISKEQSDAFRKKVKQLIVENPDNTVTKYLESQGIQTVNMQEGSADKGKSGLDVMIATHPHYDHIGGFIPVMNRYFGVNTRMFWGAPFETDSYYEAYQSELMDAQLAREDDGLVDPFMSFGGPRAGDYFMLGEGDEQARVLFLTSADPAEGTSIDAINNSSLVIRIDYKNTSFLLTGDLQREGQKKLIASAPALLSQLQEMAKRDDNLKDLLQCKNILQVDYLKLPHHGYLNLGDLPSDSEVSGNYEFFEQVKPSIAVASTNGRTGNNLNALPAERTRRDLSYADIYSTADNGTIVVKSDGNHLTTSAIPMEKIYKAQTPQNLKVDVQEDQVKLSWNPVARPTEYRIYYQTEDSKAWHWLSSQQDTTYTFKKGKPGETYRFVVRTADKYKEGWRFSNATFSQLFTYPGKTEGFYQLSRRVKVFSSPNASKYYRYDPFKKKWLGSMKNYNNKPLLLTREYVNDEGTSYWSAYYNGKWIGYVNSYALKNNVTKDTYFGWGSNNTRKFNTPNPQKYWLYNAPSNKWVRRMTKYKNQNFTIKRSLARPDGSLYYSCYSKGKWIGYINSWGFQNQ</sequence>
<dbReference type="CDD" id="cd00063">
    <property type="entry name" value="FN3"/>
    <property type="match status" value="1"/>
</dbReference>
<accession>A0A3E2W1T3</accession>
<dbReference type="OrthoDB" id="9761531at2"/>
<dbReference type="PANTHER" id="PTHR30619">
    <property type="entry name" value="DNA INTERNALIZATION/COMPETENCE PROTEIN COMEC/REC2"/>
    <property type="match status" value="1"/>
</dbReference>
<protein>
    <submittedName>
        <fullName evidence="3">MBL fold metallo-hydrolase</fullName>
    </submittedName>
</protein>
<reference evidence="3 4" key="1">
    <citation type="submission" date="2018-08" db="EMBL/GenBank/DDBJ databases">
        <title>A genome reference for cultivated species of the human gut microbiota.</title>
        <authorList>
            <person name="Zou Y."/>
            <person name="Xue W."/>
            <person name="Luo G."/>
        </authorList>
    </citation>
    <scope>NUCLEOTIDE SEQUENCE [LARGE SCALE GENOMIC DNA]</scope>
    <source>
        <strain evidence="3 4">OF01-2LB</strain>
    </source>
</reference>
<keyword evidence="1" id="KW-0732">Signal</keyword>
<proteinExistence type="predicted"/>
<dbReference type="Pfam" id="PF00753">
    <property type="entry name" value="Lactamase_B"/>
    <property type="match status" value="1"/>
</dbReference>
<organism evidence="3 4">
    <name type="scientific">Clostridium innocuum</name>
    <dbReference type="NCBI Taxonomy" id="1522"/>
    <lineage>
        <taxon>Bacteria</taxon>
        <taxon>Bacillati</taxon>
        <taxon>Bacillota</taxon>
        <taxon>Clostridia</taxon>
        <taxon>Eubacteriales</taxon>
        <taxon>Clostridiaceae</taxon>
        <taxon>Clostridium</taxon>
    </lineage>
</organism>
<dbReference type="InterPro" id="IPR013783">
    <property type="entry name" value="Ig-like_fold"/>
</dbReference>
<dbReference type="GO" id="GO:0016787">
    <property type="term" value="F:hydrolase activity"/>
    <property type="evidence" value="ECO:0007669"/>
    <property type="project" value="UniProtKB-KW"/>
</dbReference>
<dbReference type="SMART" id="SM00060">
    <property type="entry name" value="FN3"/>
    <property type="match status" value="1"/>
</dbReference>
<keyword evidence="3" id="KW-0378">Hydrolase</keyword>
<feature type="domain" description="Fibronectin type-III" evidence="2">
    <location>
        <begin position="406"/>
        <end position="495"/>
    </location>
</feature>
<dbReference type="AlphaFoldDB" id="A0A3E2W1T3"/>
<gene>
    <name evidence="3" type="ORF">DXA38_04500</name>
</gene>
<evidence type="ECO:0000256" key="1">
    <source>
        <dbReference type="SAM" id="SignalP"/>
    </source>
</evidence>
<dbReference type="InterPro" id="IPR003961">
    <property type="entry name" value="FN3_dom"/>
</dbReference>
<dbReference type="PROSITE" id="PS50853">
    <property type="entry name" value="FN3"/>
    <property type="match status" value="1"/>
</dbReference>
<comment type="caution">
    <text evidence="3">The sequence shown here is derived from an EMBL/GenBank/DDBJ whole genome shotgun (WGS) entry which is preliminary data.</text>
</comment>
<dbReference type="Proteomes" id="UP000260025">
    <property type="component" value="Unassembled WGS sequence"/>
</dbReference>
<dbReference type="InterPro" id="IPR052159">
    <property type="entry name" value="Competence_DNA_uptake"/>
</dbReference>
<feature type="signal peptide" evidence="1">
    <location>
        <begin position="1"/>
        <end position="22"/>
    </location>
</feature>
<dbReference type="Gene3D" id="3.60.15.10">
    <property type="entry name" value="Ribonuclease Z/Hydroxyacylglutathione hydrolase-like"/>
    <property type="match status" value="1"/>
</dbReference>
<dbReference type="SMART" id="SM00849">
    <property type="entry name" value="Lactamase_B"/>
    <property type="match status" value="1"/>
</dbReference>
<feature type="chain" id="PRO_5039033822" evidence="1">
    <location>
        <begin position="23"/>
        <end position="657"/>
    </location>
</feature>
<dbReference type="InterPro" id="IPR038200">
    <property type="entry name" value="GW_dom_sf"/>
</dbReference>